<dbReference type="Gene3D" id="1.10.1740.10">
    <property type="match status" value="1"/>
</dbReference>
<proteinExistence type="predicted"/>
<dbReference type="InterPro" id="IPR013325">
    <property type="entry name" value="RNA_pol_sigma_r2"/>
</dbReference>
<dbReference type="GO" id="GO:0006352">
    <property type="term" value="P:DNA-templated transcription initiation"/>
    <property type="evidence" value="ECO:0007669"/>
    <property type="project" value="InterPro"/>
</dbReference>
<dbReference type="GO" id="GO:0016987">
    <property type="term" value="F:sigma factor activity"/>
    <property type="evidence" value="ECO:0007669"/>
    <property type="project" value="UniProtKB-KW"/>
</dbReference>
<dbReference type="InterPro" id="IPR039425">
    <property type="entry name" value="RNA_pol_sigma-70-like"/>
</dbReference>
<dbReference type="InterPro" id="IPR007627">
    <property type="entry name" value="RNA_pol_sigma70_r2"/>
</dbReference>
<gene>
    <name evidence="6" type="ORF">S01H1_14830</name>
</gene>
<dbReference type="Pfam" id="PF04542">
    <property type="entry name" value="Sigma70_r2"/>
    <property type="match status" value="1"/>
</dbReference>
<sequence length="111" mass="12584">MTKNQPTDRPPGDLTPSLVARLRAGDVEAGALLNTLYRQAMIRFCWGYLSSVEEAEDATQEVFCKVLKTDRVPDNPRAWLYKIARNYCLGILRGRLHRRDARVLPPDSQLG</sequence>
<dbReference type="SUPFAM" id="SSF88946">
    <property type="entry name" value="Sigma2 domain of RNA polymerase sigma factors"/>
    <property type="match status" value="1"/>
</dbReference>
<evidence type="ECO:0000259" key="5">
    <source>
        <dbReference type="Pfam" id="PF04542"/>
    </source>
</evidence>
<dbReference type="PANTHER" id="PTHR43133:SF8">
    <property type="entry name" value="RNA POLYMERASE SIGMA FACTOR HI_1459-RELATED"/>
    <property type="match status" value="1"/>
</dbReference>
<evidence type="ECO:0000256" key="1">
    <source>
        <dbReference type="ARBA" id="ARBA00023015"/>
    </source>
</evidence>
<dbReference type="EMBL" id="BARS01007727">
    <property type="protein sequence ID" value="GAF68678.1"/>
    <property type="molecule type" value="Genomic_DNA"/>
</dbReference>
<evidence type="ECO:0000313" key="6">
    <source>
        <dbReference type="EMBL" id="GAF68678.1"/>
    </source>
</evidence>
<evidence type="ECO:0000256" key="3">
    <source>
        <dbReference type="ARBA" id="ARBA00023125"/>
    </source>
</evidence>
<dbReference type="PANTHER" id="PTHR43133">
    <property type="entry name" value="RNA POLYMERASE ECF-TYPE SIGMA FACTO"/>
    <property type="match status" value="1"/>
</dbReference>
<organism evidence="6">
    <name type="scientific">marine sediment metagenome</name>
    <dbReference type="NCBI Taxonomy" id="412755"/>
    <lineage>
        <taxon>unclassified sequences</taxon>
        <taxon>metagenomes</taxon>
        <taxon>ecological metagenomes</taxon>
    </lineage>
</organism>
<reference evidence="6" key="1">
    <citation type="journal article" date="2014" name="Front. Microbiol.">
        <title>High frequency of phylogenetically diverse reductive dehalogenase-homologous genes in deep subseafloor sedimentary metagenomes.</title>
        <authorList>
            <person name="Kawai M."/>
            <person name="Futagami T."/>
            <person name="Toyoda A."/>
            <person name="Takaki Y."/>
            <person name="Nishi S."/>
            <person name="Hori S."/>
            <person name="Arai W."/>
            <person name="Tsubouchi T."/>
            <person name="Morono Y."/>
            <person name="Uchiyama I."/>
            <person name="Ito T."/>
            <person name="Fujiyama A."/>
            <person name="Inagaki F."/>
            <person name="Takami H."/>
        </authorList>
    </citation>
    <scope>NUCLEOTIDE SEQUENCE</scope>
    <source>
        <strain evidence="6">Expedition CK06-06</strain>
    </source>
</reference>
<keyword evidence="3" id="KW-0238">DNA-binding</keyword>
<keyword evidence="1" id="KW-0805">Transcription regulation</keyword>
<evidence type="ECO:0000256" key="4">
    <source>
        <dbReference type="ARBA" id="ARBA00023163"/>
    </source>
</evidence>
<dbReference type="AlphaFoldDB" id="X0RIS7"/>
<comment type="caution">
    <text evidence="6">The sequence shown here is derived from an EMBL/GenBank/DDBJ whole genome shotgun (WGS) entry which is preliminary data.</text>
</comment>
<dbReference type="GO" id="GO:0003677">
    <property type="term" value="F:DNA binding"/>
    <property type="evidence" value="ECO:0007669"/>
    <property type="project" value="UniProtKB-KW"/>
</dbReference>
<accession>X0RIS7</accession>
<evidence type="ECO:0000256" key="2">
    <source>
        <dbReference type="ARBA" id="ARBA00023082"/>
    </source>
</evidence>
<feature type="domain" description="RNA polymerase sigma-70 region 2" evidence="5">
    <location>
        <begin position="37"/>
        <end position="93"/>
    </location>
</feature>
<feature type="non-terminal residue" evidence="6">
    <location>
        <position position="111"/>
    </location>
</feature>
<keyword evidence="4" id="KW-0804">Transcription</keyword>
<protein>
    <recommendedName>
        <fullName evidence="5">RNA polymerase sigma-70 region 2 domain-containing protein</fullName>
    </recommendedName>
</protein>
<name>X0RIS7_9ZZZZ</name>
<keyword evidence="2" id="KW-0731">Sigma factor</keyword>